<proteinExistence type="predicted"/>
<dbReference type="InterPro" id="IPR052520">
    <property type="entry name" value="ATL_DNA_repair"/>
</dbReference>
<evidence type="ECO:0000256" key="4">
    <source>
        <dbReference type="ARBA" id="ARBA00022763"/>
    </source>
</evidence>
<evidence type="ECO:0000313" key="9">
    <source>
        <dbReference type="Proteomes" id="UP000886722"/>
    </source>
</evidence>
<protein>
    <submittedName>
        <fullName evidence="8">Methylated-DNA--[protein]-cysteine S-methyltransferase</fullName>
        <ecNumber evidence="8">2.1.1.63</ecNumber>
    </submittedName>
</protein>
<comment type="catalytic activity">
    <reaction evidence="6">
        <text>a 6-O-methyl-2'-deoxyguanosine in DNA + L-cysteinyl-[protein] = S-methyl-L-cysteinyl-[protein] + a 2'-deoxyguanosine in DNA</text>
        <dbReference type="Rhea" id="RHEA:24000"/>
        <dbReference type="Rhea" id="RHEA-COMP:10131"/>
        <dbReference type="Rhea" id="RHEA-COMP:10132"/>
        <dbReference type="Rhea" id="RHEA-COMP:11367"/>
        <dbReference type="Rhea" id="RHEA-COMP:11368"/>
        <dbReference type="ChEBI" id="CHEBI:29950"/>
        <dbReference type="ChEBI" id="CHEBI:82612"/>
        <dbReference type="ChEBI" id="CHEBI:85445"/>
        <dbReference type="ChEBI" id="CHEBI:85448"/>
        <dbReference type="EC" id="2.1.1.63"/>
    </reaction>
</comment>
<dbReference type="CDD" id="cd06445">
    <property type="entry name" value="ATase"/>
    <property type="match status" value="1"/>
</dbReference>
<dbReference type="Gene3D" id="1.10.10.10">
    <property type="entry name" value="Winged helix-like DNA-binding domain superfamily/Winged helix DNA-binding domain"/>
    <property type="match status" value="1"/>
</dbReference>
<dbReference type="GO" id="GO:0006281">
    <property type="term" value="P:DNA repair"/>
    <property type="evidence" value="ECO:0007669"/>
    <property type="project" value="UniProtKB-KW"/>
</dbReference>
<evidence type="ECO:0000256" key="5">
    <source>
        <dbReference type="ARBA" id="ARBA00023204"/>
    </source>
</evidence>
<dbReference type="AlphaFoldDB" id="A0A9D1GEX0"/>
<dbReference type="EC" id="2.1.1.63" evidence="8"/>
<dbReference type="InterPro" id="IPR014048">
    <property type="entry name" value="MethylDNA_cys_MeTrfase_DNA-bd"/>
</dbReference>
<evidence type="ECO:0000256" key="2">
    <source>
        <dbReference type="ARBA" id="ARBA00022603"/>
    </source>
</evidence>
<dbReference type="GO" id="GO:0032259">
    <property type="term" value="P:methylation"/>
    <property type="evidence" value="ECO:0007669"/>
    <property type="project" value="UniProtKB-KW"/>
</dbReference>
<reference evidence="8" key="1">
    <citation type="submission" date="2020-10" db="EMBL/GenBank/DDBJ databases">
        <authorList>
            <person name="Gilroy R."/>
        </authorList>
    </citation>
    <scope>NUCLEOTIDE SEQUENCE</scope>
    <source>
        <strain evidence="8">21143</strain>
    </source>
</reference>
<reference evidence="8" key="2">
    <citation type="journal article" date="2021" name="PeerJ">
        <title>Extensive microbial diversity within the chicken gut microbiome revealed by metagenomics and culture.</title>
        <authorList>
            <person name="Gilroy R."/>
            <person name="Ravi A."/>
            <person name="Getino M."/>
            <person name="Pursley I."/>
            <person name="Horton D.L."/>
            <person name="Alikhan N.F."/>
            <person name="Baker D."/>
            <person name="Gharbi K."/>
            <person name="Hall N."/>
            <person name="Watson M."/>
            <person name="Adriaenssens E.M."/>
            <person name="Foster-Nyarko E."/>
            <person name="Jarju S."/>
            <person name="Secka A."/>
            <person name="Antonio M."/>
            <person name="Oren A."/>
            <person name="Chaudhuri R.R."/>
            <person name="La Ragione R."/>
            <person name="Hildebrand F."/>
            <person name="Pallen M.J."/>
        </authorList>
    </citation>
    <scope>NUCLEOTIDE SEQUENCE</scope>
    <source>
        <strain evidence="8">21143</strain>
    </source>
</reference>
<dbReference type="InterPro" id="IPR036217">
    <property type="entry name" value="MethylDNA_cys_MeTrfase_DNAb"/>
</dbReference>
<keyword evidence="2 8" id="KW-0489">Methyltransferase</keyword>
<dbReference type="Pfam" id="PF01035">
    <property type="entry name" value="DNA_binding_1"/>
    <property type="match status" value="1"/>
</dbReference>
<evidence type="ECO:0000259" key="7">
    <source>
        <dbReference type="Pfam" id="PF01035"/>
    </source>
</evidence>
<dbReference type="PROSITE" id="PS00374">
    <property type="entry name" value="MGMT"/>
    <property type="match status" value="1"/>
</dbReference>
<feature type="domain" description="Methylated-DNA-[protein]-cysteine S-methyltransferase DNA binding" evidence="7">
    <location>
        <begin position="6"/>
        <end position="82"/>
    </location>
</feature>
<dbReference type="GO" id="GO:0003908">
    <property type="term" value="F:methylated-DNA-[protein]-cysteine S-methyltransferase activity"/>
    <property type="evidence" value="ECO:0007669"/>
    <property type="project" value="UniProtKB-EC"/>
</dbReference>
<dbReference type="InterPro" id="IPR036388">
    <property type="entry name" value="WH-like_DNA-bd_sf"/>
</dbReference>
<keyword evidence="4" id="KW-0227">DNA damage</keyword>
<evidence type="ECO:0000256" key="1">
    <source>
        <dbReference type="ARBA" id="ARBA00001286"/>
    </source>
</evidence>
<organism evidence="8 9">
    <name type="scientific">Candidatus Caccoplasma intestinavium</name>
    <dbReference type="NCBI Taxonomy" id="2840716"/>
    <lineage>
        <taxon>Bacteria</taxon>
        <taxon>Pseudomonadati</taxon>
        <taxon>Bacteroidota</taxon>
        <taxon>Bacteroidia</taxon>
        <taxon>Bacteroidales</taxon>
        <taxon>Bacteroidaceae</taxon>
        <taxon>Bacteroidaceae incertae sedis</taxon>
        <taxon>Candidatus Caccoplasma</taxon>
    </lineage>
</organism>
<keyword evidence="5" id="KW-0234">DNA repair</keyword>
<dbReference type="EMBL" id="DVKT01000022">
    <property type="protein sequence ID" value="HIT38984.1"/>
    <property type="molecule type" value="Genomic_DNA"/>
</dbReference>
<dbReference type="PANTHER" id="PTHR42942">
    <property type="entry name" value="6-O-METHYLGUANINE DNA METHYLTRANSFERASE"/>
    <property type="match status" value="1"/>
</dbReference>
<accession>A0A9D1GEX0</accession>
<dbReference type="Proteomes" id="UP000886722">
    <property type="component" value="Unassembled WGS sequence"/>
</dbReference>
<dbReference type="NCBIfam" id="TIGR00589">
    <property type="entry name" value="ogt"/>
    <property type="match status" value="1"/>
</dbReference>
<name>A0A9D1GEX0_9BACT</name>
<comment type="caution">
    <text evidence="8">The sequence shown here is derived from an EMBL/GenBank/DDBJ whole genome shotgun (WGS) entry which is preliminary data.</text>
</comment>
<evidence type="ECO:0000256" key="6">
    <source>
        <dbReference type="ARBA" id="ARBA00049348"/>
    </source>
</evidence>
<gene>
    <name evidence="8" type="ORF">IAD06_02945</name>
</gene>
<dbReference type="SUPFAM" id="SSF46767">
    <property type="entry name" value="Methylated DNA-protein cysteine methyltransferase, C-terminal domain"/>
    <property type="match status" value="1"/>
</dbReference>
<sequence length="104" mass="12213">MERYLFYREVYDIVKEIPEGRVVTYGQIAYLMGKPLCSRMVGQALFHVPEDLSLPCHRVVNSCGRLVPTWFEQRSLLEAEGVSFKKNGCVDLKKSRWDIDEEWR</sequence>
<dbReference type="PANTHER" id="PTHR42942:SF1">
    <property type="entry name" value="ALKYLTRANSFERASE-LIKE PROTEIN 1"/>
    <property type="match status" value="1"/>
</dbReference>
<evidence type="ECO:0000313" key="8">
    <source>
        <dbReference type="EMBL" id="HIT38984.1"/>
    </source>
</evidence>
<dbReference type="InterPro" id="IPR001497">
    <property type="entry name" value="MethylDNA_cys_MeTrfase_AS"/>
</dbReference>
<evidence type="ECO:0000256" key="3">
    <source>
        <dbReference type="ARBA" id="ARBA00022679"/>
    </source>
</evidence>
<comment type="catalytic activity">
    <reaction evidence="1">
        <text>a 4-O-methyl-thymidine in DNA + L-cysteinyl-[protein] = a thymidine in DNA + S-methyl-L-cysteinyl-[protein]</text>
        <dbReference type="Rhea" id="RHEA:53428"/>
        <dbReference type="Rhea" id="RHEA-COMP:10131"/>
        <dbReference type="Rhea" id="RHEA-COMP:10132"/>
        <dbReference type="Rhea" id="RHEA-COMP:13555"/>
        <dbReference type="Rhea" id="RHEA-COMP:13556"/>
        <dbReference type="ChEBI" id="CHEBI:29950"/>
        <dbReference type="ChEBI" id="CHEBI:82612"/>
        <dbReference type="ChEBI" id="CHEBI:137386"/>
        <dbReference type="ChEBI" id="CHEBI:137387"/>
        <dbReference type="EC" id="2.1.1.63"/>
    </reaction>
</comment>
<keyword evidence="3 8" id="KW-0808">Transferase</keyword>